<evidence type="ECO:0000256" key="7">
    <source>
        <dbReference type="ARBA" id="ARBA00022840"/>
    </source>
</evidence>
<dbReference type="SMART" id="SM00330">
    <property type="entry name" value="PIPKc"/>
    <property type="match status" value="1"/>
</dbReference>
<keyword evidence="15" id="KW-1185">Reference proteome</keyword>
<feature type="compositionally biased region" description="Low complexity" evidence="12">
    <location>
        <begin position="233"/>
        <end position="255"/>
    </location>
</feature>
<feature type="region of interest" description="Disordered" evidence="12">
    <location>
        <begin position="76"/>
        <end position="264"/>
    </location>
</feature>
<keyword evidence="4 11" id="KW-0808">Transferase</keyword>
<feature type="compositionally biased region" description="Polar residues" evidence="12">
    <location>
        <begin position="35"/>
        <end position="50"/>
    </location>
</feature>
<accession>A0AAN6JX00</accession>
<dbReference type="PANTHER" id="PTHR23086:SF8">
    <property type="entry name" value="PHOSPHATIDYLINOSITOL 5-PHOSPHATE 4-KINASE, ISOFORM A"/>
    <property type="match status" value="1"/>
</dbReference>
<feature type="compositionally biased region" description="Low complexity" evidence="12">
    <location>
        <begin position="149"/>
        <end position="159"/>
    </location>
</feature>
<feature type="compositionally biased region" description="Polar residues" evidence="12">
    <location>
        <begin position="746"/>
        <end position="765"/>
    </location>
</feature>
<dbReference type="Gene3D" id="3.30.810.10">
    <property type="entry name" value="2-Layer Sandwich"/>
    <property type="match status" value="2"/>
</dbReference>
<feature type="region of interest" description="Disordered" evidence="12">
    <location>
        <begin position="303"/>
        <end position="348"/>
    </location>
</feature>
<feature type="region of interest" description="Disordered" evidence="12">
    <location>
        <begin position="658"/>
        <end position="788"/>
    </location>
</feature>
<dbReference type="EMBL" id="JAPDMZ010000131">
    <property type="protein sequence ID" value="KAK0548646.1"/>
    <property type="molecule type" value="Genomic_DNA"/>
</dbReference>
<evidence type="ECO:0000256" key="10">
    <source>
        <dbReference type="ARBA" id="ARBA00082306"/>
    </source>
</evidence>
<dbReference type="Gene3D" id="3.30.800.10">
    <property type="entry name" value="Phosphatidylinositol Phosphate Kinase II Beta"/>
    <property type="match status" value="1"/>
</dbReference>
<evidence type="ECO:0000256" key="9">
    <source>
        <dbReference type="ARBA" id="ARBA00080374"/>
    </source>
</evidence>
<dbReference type="InterPro" id="IPR023610">
    <property type="entry name" value="PInositol-4/5-P-5/4-kinase"/>
</dbReference>
<evidence type="ECO:0000259" key="13">
    <source>
        <dbReference type="PROSITE" id="PS51455"/>
    </source>
</evidence>
<dbReference type="FunFam" id="3.30.800.10:FF:000009">
    <property type="entry name" value="Phosphatidylinositol 4-phosphate 5-kinase its3"/>
    <property type="match status" value="1"/>
</dbReference>
<name>A0AAN6JX00_9BASI</name>
<dbReference type="Proteomes" id="UP001176517">
    <property type="component" value="Unassembled WGS sequence"/>
</dbReference>
<evidence type="ECO:0000256" key="8">
    <source>
        <dbReference type="ARBA" id="ARBA00078403"/>
    </source>
</evidence>
<evidence type="ECO:0000313" key="14">
    <source>
        <dbReference type="EMBL" id="KAK0548646.1"/>
    </source>
</evidence>
<dbReference type="PROSITE" id="PS51455">
    <property type="entry name" value="PIPK"/>
    <property type="match status" value="1"/>
</dbReference>
<reference evidence="14" key="1">
    <citation type="journal article" date="2023" name="PhytoFront">
        <title>Draft Genome Resources of Seven Strains of Tilletia horrida, Causal Agent of Kernel Smut of Rice.</title>
        <authorList>
            <person name="Khanal S."/>
            <person name="Antony Babu S."/>
            <person name="Zhou X.G."/>
        </authorList>
    </citation>
    <scope>NUCLEOTIDE SEQUENCE</scope>
    <source>
        <strain evidence="14">TX6</strain>
    </source>
</reference>
<gene>
    <name evidence="14" type="primary">MSS4</name>
    <name evidence="14" type="ORF">OC846_004405</name>
</gene>
<keyword evidence="3" id="KW-0597">Phosphoprotein</keyword>
<feature type="compositionally biased region" description="Low complexity" evidence="12">
    <location>
        <begin position="80"/>
        <end position="95"/>
    </location>
</feature>
<keyword evidence="6 11" id="KW-0418">Kinase</keyword>
<keyword evidence="5 11" id="KW-0547">Nucleotide-binding</keyword>
<feature type="compositionally biased region" description="Basic and acidic residues" evidence="12">
    <location>
        <begin position="310"/>
        <end position="327"/>
    </location>
</feature>
<dbReference type="GO" id="GO:0005524">
    <property type="term" value="F:ATP binding"/>
    <property type="evidence" value="ECO:0007669"/>
    <property type="project" value="UniProtKB-UniRule"/>
</dbReference>
<dbReference type="Pfam" id="PF01504">
    <property type="entry name" value="PIP5K"/>
    <property type="match status" value="2"/>
</dbReference>
<keyword evidence="7 11" id="KW-0067">ATP-binding</keyword>
<evidence type="ECO:0000256" key="5">
    <source>
        <dbReference type="ARBA" id="ARBA00022741"/>
    </source>
</evidence>
<evidence type="ECO:0000313" key="15">
    <source>
        <dbReference type="Proteomes" id="UP001176517"/>
    </source>
</evidence>
<dbReference type="EC" id="2.7.1.68" evidence="2"/>
<dbReference type="InterPro" id="IPR027484">
    <property type="entry name" value="PInositol-4-P-5-kinase_N"/>
</dbReference>
<dbReference type="GO" id="GO:0016308">
    <property type="term" value="F:1-phosphatidylinositol-4-phosphate 5-kinase activity"/>
    <property type="evidence" value="ECO:0007669"/>
    <property type="project" value="UniProtKB-EC"/>
</dbReference>
<evidence type="ECO:0000256" key="2">
    <source>
        <dbReference type="ARBA" id="ARBA00012172"/>
    </source>
</evidence>
<evidence type="ECO:0000256" key="4">
    <source>
        <dbReference type="ARBA" id="ARBA00022679"/>
    </source>
</evidence>
<evidence type="ECO:0000256" key="11">
    <source>
        <dbReference type="PROSITE-ProRule" id="PRU00781"/>
    </source>
</evidence>
<comment type="catalytic activity">
    <reaction evidence="1">
        <text>a 1,2-diacyl-sn-glycero-3-phospho-(1D-myo-inositol 4-phosphate) + ATP = a 1,2-diacyl-sn-glycero-3-phospho-(1D-myo-inositol-4,5-bisphosphate) + ADP + H(+)</text>
        <dbReference type="Rhea" id="RHEA:14425"/>
        <dbReference type="ChEBI" id="CHEBI:15378"/>
        <dbReference type="ChEBI" id="CHEBI:30616"/>
        <dbReference type="ChEBI" id="CHEBI:58178"/>
        <dbReference type="ChEBI" id="CHEBI:58456"/>
        <dbReference type="ChEBI" id="CHEBI:456216"/>
        <dbReference type="EC" id="2.7.1.68"/>
    </reaction>
</comment>
<evidence type="ECO:0000256" key="12">
    <source>
        <dbReference type="SAM" id="MobiDB-lite"/>
    </source>
</evidence>
<feature type="region of interest" description="Disordered" evidence="12">
    <location>
        <begin position="1"/>
        <end position="50"/>
    </location>
</feature>
<feature type="compositionally biased region" description="Low complexity" evidence="12">
    <location>
        <begin position="675"/>
        <end position="701"/>
    </location>
</feature>
<evidence type="ECO:0000256" key="3">
    <source>
        <dbReference type="ARBA" id="ARBA00022553"/>
    </source>
</evidence>
<dbReference type="AlphaFoldDB" id="A0AAN6JX00"/>
<dbReference type="CDD" id="cd17303">
    <property type="entry name" value="PIPKc_PIP5K_yeast_like"/>
    <property type="match status" value="1"/>
</dbReference>
<dbReference type="GO" id="GO:0046854">
    <property type="term" value="P:phosphatidylinositol phosphate biosynthetic process"/>
    <property type="evidence" value="ECO:0007669"/>
    <property type="project" value="TreeGrafter"/>
</dbReference>
<dbReference type="PANTHER" id="PTHR23086">
    <property type="entry name" value="PHOSPHATIDYLINOSITOL-4-PHOSPHATE 5-KINASE"/>
    <property type="match status" value="1"/>
</dbReference>
<organism evidence="14 15">
    <name type="scientific">Tilletia horrida</name>
    <dbReference type="NCBI Taxonomy" id="155126"/>
    <lineage>
        <taxon>Eukaryota</taxon>
        <taxon>Fungi</taxon>
        <taxon>Dikarya</taxon>
        <taxon>Basidiomycota</taxon>
        <taxon>Ustilaginomycotina</taxon>
        <taxon>Exobasidiomycetes</taxon>
        <taxon>Tilletiales</taxon>
        <taxon>Tilletiaceae</taxon>
        <taxon>Tilletia</taxon>
    </lineage>
</organism>
<feature type="compositionally biased region" description="Polar residues" evidence="12">
    <location>
        <begin position="663"/>
        <end position="674"/>
    </location>
</feature>
<evidence type="ECO:0000256" key="6">
    <source>
        <dbReference type="ARBA" id="ARBA00022777"/>
    </source>
</evidence>
<proteinExistence type="predicted"/>
<dbReference type="InterPro" id="IPR027483">
    <property type="entry name" value="PInositol-4-P-4/5-kinase_C_sf"/>
</dbReference>
<feature type="compositionally biased region" description="Low complexity" evidence="12">
    <location>
        <begin position="167"/>
        <end position="186"/>
    </location>
</feature>
<sequence length="954" mass="102045">MLTASSTPAPEAPHSKSKSNGGGGGSSFIGTSNGVSSPPIQSSIKSALTANQQTIRVSDDTGNTYKLVFSQDKAYPNDLSSFAQPSPTTTAAPTADGHPQPFGVTSAAARLWHKAIPSSSSSQRPAVGAPPPSPPLESDLASFPRDTAEPSSTTAAAPANGGILSQPFNVNNAANASNPPVFTLTVPSPPTNSTPGPSMSQAAGSAPQRRGTPSSAKAPSASTPLPQGRRNSASSIGLQQHQQQPSSSASSAHSHNAWIAPNGSAPLVAEPQSITPAVDANVPSLRTGDAVFDEQYIKEEEKIRRAKRQKEKDAASRAADEAQRAQDKAAAGPSATHPTHSHANSGGHAANALLTRAKTFRREPEEGRAERGDSKDEPTVLVGNLIGEDHVNYVLMYNMLTGIRIGVSRCEAKIKRPLTDADYRAKHKFTFDIIGNELTPSAKYDFKFKDYAPWVFRELREYFHLDPADYLLSLTAKYILSELGSPGKSGSFFYFSRDYRFIIKTIRHSEHKFLLSILKDYHEHVKANPHTLLSRFYGLHRVKLPHGRKIHFVIMNNLFPPHRDIHETYDLKGSAIGREYPEEKAKQKKGAVLKDLNWVHRNREIQLGPEKFALFKAQLQSDVALLARLNIMDYSLLIGLHDMRRGNTENLRQDALQVFQPETDVQSTTGTTAMPSSTSSPNPGGAAASTAASPVKLQRSGSKGRQRRQSQADAPQSSTHAIEMSERSVSRAGTIDGSMMGHGHQSRSSMSAGLGQLSNHSTTGVSAAGHGPANPGPPPGSSGSAAAPPFAGLKRSFTIASVLPSAAGVGGSAAANAAGTSASASAKARQAEKDAFALREAVRRSDPKALSAVTATLPDQDTSERRHFLFYQDEGGFRSSDANNQPGQTIYYLGVIDLFTPYTSIKRGETIFKGLTQNKAMISSVPPKQYAQRFINFLLSVCSSGDKSLRPKME</sequence>
<dbReference type="SUPFAM" id="SSF56104">
    <property type="entry name" value="SAICAR synthase-like"/>
    <property type="match status" value="2"/>
</dbReference>
<protein>
    <recommendedName>
        <fullName evidence="2">1-phosphatidylinositol-4-phosphate 5-kinase</fullName>
        <ecNumber evidence="2">2.7.1.68</ecNumber>
    </recommendedName>
    <alternativeName>
        <fullName evidence="10">1-phosphatidylinositol 4-phosphate kinase</fullName>
    </alternativeName>
    <alternativeName>
        <fullName evidence="8">Diphosphoinositide kinase</fullName>
    </alternativeName>
    <alternativeName>
        <fullName evidence="9">PIP5K</fullName>
    </alternativeName>
</protein>
<feature type="compositionally biased region" description="Low complexity" evidence="12">
    <location>
        <begin position="213"/>
        <end position="226"/>
    </location>
</feature>
<evidence type="ECO:0000256" key="1">
    <source>
        <dbReference type="ARBA" id="ARBA00000444"/>
    </source>
</evidence>
<dbReference type="InterPro" id="IPR002498">
    <property type="entry name" value="PInositol-4-P-4/5-kinase_core"/>
</dbReference>
<dbReference type="GO" id="GO:0005886">
    <property type="term" value="C:plasma membrane"/>
    <property type="evidence" value="ECO:0007669"/>
    <property type="project" value="TreeGrafter"/>
</dbReference>
<comment type="caution">
    <text evidence="14">The sequence shown here is derived from an EMBL/GenBank/DDBJ whole genome shotgun (WGS) entry which is preliminary data.</text>
</comment>
<feature type="domain" description="PIPK" evidence="13">
    <location>
        <begin position="387"/>
        <end position="942"/>
    </location>
</feature>